<keyword evidence="2" id="KW-0812">Transmembrane</keyword>
<proteinExistence type="predicted"/>
<evidence type="ECO:0008006" key="6">
    <source>
        <dbReference type="Google" id="ProtNLM"/>
    </source>
</evidence>
<protein>
    <recommendedName>
        <fullName evidence="6">Secreted protein</fullName>
    </recommendedName>
</protein>
<evidence type="ECO:0000256" key="2">
    <source>
        <dbReference type="SAM" id="Phobius"/>
    </source>
</evidence>
<feature type="compositionally biased region" description="Low complexity" evidence="1">
    <location>
        <begin position="229"/>
        <end position="240"/>
    </location>
</feature>
<feature type="chain" id="PRO_5012017482" description="Secreted protein" evidence="3">
    <location>
        <begin position="36"/>
        <end position="794"/>
    </location>
</feature>
<keyword evidence="5" id="KW-1185">Reference proteome</keyword>
<sequence length="794" mass="82891">MNLPAVLRHHGLLARTLIVLLAFVALVASPLPVHADDTDDPAGSSQIDGSGDAGDIGNRPKQSLTIERSTAVVTDSSGFHVTVMVANNNDKPTPAGRLDVSVNALFTFVSRTDIQAWAEGDAPIPTPNGLGSVQVPVIAPGSTVSVTLDVPSNHQGLAAISTWGPKPLLISYIADGQILTNLTSFLTRSADGLDTAQTPAMNLTVAMPLTADGWQADTDVVDALITDKNGTGTTNGTNGNATSSGKPGTIGGNSSGNGSESSDAGTNSGSSGGGNDAAAGNGNAGSSGNSTGSGKTESTKTDPQPVTLSEQEEDSAHTLMEVAERHRNLQVVADPLYLRAANIEPIMAGIMQPADFDITAYTAIGNERAYRKAGVDEAQWNADQAKALVNGKSVTTYAWQGNAGWSLKALTKAREQGYSTVIADDSFDAETTDTVHTGTYVVNTSAGDVTVLKEQAELSALAQGQATSKDAAGETSDAGRLARLLAQSAFYQMEQPYTARNLLMTFSRASSSGWVDQVMGALEQASWLRLTDLETMAKTEPYSVSDTVNLSDAATDASAQSGTRTVLDQLNGSRKDILRLGEAVLKQGVDSDSPALDPQALARQDAKDTASRNGDPTEWVVSLLAAHDDFALHALSGTSRNDTAQRMVNATRAMADTLLGKVSITPSESVSVFSESAKMPVTISNKLPYAVSVTVNSITDSMQIVTSRSTTVDVPANGEAQVSFTIRVSTSGSTTAHVSLADRDGRAFGNVQDTAITSVMRISDMSGFVIIGFAVLLGIMGLWRQFNRKKDPDE</sequence>
<keyword evidence="3" id="KW-0732">Signal</keyword>
<feature type="region of interest" description="Disordered" evidence="1">
    <location>
        <begin position="228"/>
        <end position="314"/>
    </location>
</feature>
<dbReference type="InterPro" id="IPR046112">
    <property type="entry name" value="DUF6049"/>
</dbReference>
<gene>
    <name evidence="4" type="ORF">BMYO_0974</name>
</gene>
<dbReference type="Pfam" id="PF19516">
    <property type="entry name" value="DUF6049"/>
    <property type="match status" value="1"/>
</dbReference>
<evidence type="ECO:0000313" key="5">
    <source>
        <dbReference type="Proteomes" id="UP000216871"/>
    </source>
</evidence>
<reference evidence="4 5" key="1">
    <citation type="journal article" date="2017" name="BMC Genomics">
        <title>Comparative genomic and phylogenomic analyses of the Bifidobacteriaceae family.</title>
        <authorList>
            <person name="Lugli G.A."/>
            <person name="Milani C."/>
            <person name="Turroni F."/>
            <person name="Duranti S."/>
            <person name="Mancabelli L."/>
            <person name="Mangifesta M."/>
            <person name="Ferrario C."/>
            <person name="Modesto M."/>
            <person name="Mattarelli P."/>
            <person name="Jiri K."/>
            <person name="van Sinderen D."/>
            <person name="Ventura M."/>
        </authorList>
    </citation>
    <scope>NUCLEOTIDE SEQUENCE [LARGE SCALE GENOMIC DNA]</scope>
    <source>
        <strain evidence="4 5">DSM 100196</strain>
    </source>
</reference>
<feature type="transmembrane region" description="Helical" evidence="2">
    <location>
        <begin position="765"/>
        <end position="783"/>
    </location>
</feature>
<dbReference type="AlphaFoldDB" id="A0A261FMG7"/>
<evidence type="ECO:0000256" key="3">
    <source>
        <dbReference type="SAM" id="SignalP"/>
    </source>
</evidence>
<name>A0A261FMG7_9BIFI</name>
<evidence type="ECO:0000313" key="4">
    <source>
        <dbReference type="EMBL" id="OZG60153.1"/>
    </source>
</evidence>
<dbReference type="EMBL" id="MWWW01000009">
    <property type="protein sequence ID" value="OZG60153.1"/>
    <property type="molecule type" value="Genomic_DNA"/>
</dbReference>
<feature type="compositionally biased region" description="Low complexity" evidence="1">
    <location>
        <begin position="256"/>
        <end position="269"/>
    </location>
</feature>
<keyword evidence="2" id="KW-0472">Membrane</keyword>
<feature type="compositionally biased region" description="Low complexity" evidence="1">
    <location>
        <begin position="276"/>
        <end position="296"/>
    </location>
</feature>
<feature type="region of interest" description="Disordered" evidence="1">
    <location>
        <begin position="36"/>
        <end position="64"/>
    </location>
</feature>
<dbReference type="Proteomes" id="UP000216871">
    <property type="component" value="Unassembled WGS sequence"/>
</dbReference>
<feature type="signal peptide" evidence="3">
    <location>
        <begin position="1"/>
        <end position="35"/>
    </location>
</feature>
<feature type="region of interest" description="Disordered" evidence="1">
    <location>
        <begin position="589"/>
        <end position="614"/>
    </location>
</feature>
<accession>A0A261FMG7</accession>
<evidence type="ECO:0000256" key="1">
    <source>
        <dbReference type="SAM" id="MobiDB-lite"/>
    </source>
</evidence>
<organism evidence="4 5">
    <name type="scientific">Bifidobacterium myosotis</name>
    <dbReference type="NCBI Taxonomy" id="1630166"/>
    <lineage>
        <taxon>Bacteria</taxon>
        <taxon>Bacillati</taxon>
        <taxon>Actinomycetota</taxon>
        <taxon>Actinomycetes</taxon>
        <taxon>Bifidobacteriales</taxon>
        <taxon>Bifidobacteriaceae</taxon>
        <taxon>Bifidobacterium</taxon>
    </lineage>
</organism>
<comment type="caution">
    <text evidence="4">The sequence shown here is derived from an EMBL/GenBank/DDBJ whole genome shotgun (WGS) entry which is preliminary data.</text>
</comment>
<keyword evidence="2" id="KW-1133">Transmembrane helix</keyword>